<evidence type="ECO:0000313" key="2">
    <source>
        <dbReference type="EMBL" id="OHA60495.1"/>
    </source>
</evidence>
<protein>
    <recommendedName>
        <fullName evidence="4">Cohesin domain-containing protein</fullName>
    </recommendedName>
</protein>
<feature type="chain" id="PRO_5009584118" description="Cohesin domain-containing protein" evidence="1">
    <location>
        <begin position="23"/>
        <end position="331"/>
    </location>
</feature>
<gene>
    <name evidence="2" type="ORF">A2556_01735</name>
</gene>
<organism evidence="2 3">
    <name type="scientific">Candidatus Vogelbacteria bacterium RIFOXYD2_FULL_44_9</name>
    <dbReference type="NCBI Taxonomy" id="1802441"/>
    <lineage>
        <taxon>Bacteria</taxon>
        <taxon>Candidatus Vogeliibacteriota</taxon>
    </lineage>
</organism>
<evidence type="ECO:0000313" key="3">
    <source>
        <dbReference type="Proteomes" id="UP000177140"/>
    </source>
</evidence>
<reference evidence="2 3" key="1">
    <citation type="journal article" date="2016" name="Nat. Commun.">
        <title>Thousands of microbial genomes shed light on interconnected biogeochemical processes in an aquifer system.</title>
        <authorList>
            <person name="Anantharaman K."/>
            <person name="Brown C.T."/>
            <person name="Hug L.A."/>
            <person name="Sharon I."/>
            <person name="Castelle C.J."/>
            <person name="Probst A.J."/>
            <person name="Thomas B.C."/>
            <person name="Singh A."/>
            <person name="Wilkins M.J."/>
            <person name="Karaoz U."/>
            <person name="Brodie E.L."/>
            <person name="Williams K.H."/>
            <person name="Hubbard S.S."/>
            <person name="Banfield J.F."/>
        </authorList>
    </citation>
    <scope>NUCLEOTIDE SEQUENCE [LARGE SCALE GENOMIC DNA]</scope>
</reference>
<accession>A0A1G2QIS2</accession>
<feature type="signal peptide" evidence="1">
    <location>
        <begin position="1"/>
        <end position="22"/>
    </location>
</feature>
<name>A0A1G2QIS2_9BACT</name>
<comment type="caution">
    <text evidence="2">The sequence shown here is derived from an EMBL/GenBank/DDBJ whole genome shotgun (WGS) entry which is preliminary data.</text>
</comment>
<evidence type="ECO:0008006" key="4">
    <source>
        <dbReference type="Google" id="ProtNLM"/>
    </source>
</evidence>
<sequence>MKNLLLKIFIVSLFLTPGLSQAYQLYLSPGADITITATPANPGPYQDVVIKIQSYSYDLDRSLVSWQKDGKQLASNGGLKTFAFRTGPAGSQTIIGLTINSQTGEGPTQAIITFSPIEIELLWQANSYTPYWYQGKAQPSENAQIMVSAIIQAKDSKGKEVSPQFLIYNWKKDGKNLPDVSGVGKSSLLIKGGAIGSTSKIEVAVSSSDQSISSGASTDIKIVKPKVIFYEDKPLVGTAWQKTLNKESNINGQMVVRAEPFYFSNKNLLNFAWYLNNQKIASDDQNPARLYLKASKKNVSSRISLRVTHPSHFLQDVSNSLIITSNSSGSF</sequence>
<keyword evidence="1" id="KW-0732">Signal</keyword>
<dbReference type="AlphaFoldDB" id="A0A1G2QIS2"/>
<proteinExistence type="predicted"/>
<dbReference type="Proteomes" id="UP000177140">
    <property type="component" value="Unassembled WGS sequence"/>
</dbReference>
<evidence type="ECO:0000256" key="1">
    <source>
        <dbReference type="SAM" id="SignalP"/>
    </source>
</evidence>
<dbReference type="EMBL" id="MHTM01000049">
    <property type="protein sequence ID" value="OHA60495.1"/>
    <property type="molecule type" value="Genomic_DNA"/>
</dbReference>